<keyword evidence="11" id="KW-0812">Transmembrane</keyword>
<evidence type="ECO:0000256" key="8">
    <source>
        <dbReference type="ARBA" id="ARBA00032797"/>
    </source>
</evidence>
<feature type="transmembrane region" description="Helical" evidence="11">
    <location>
        <begin position="42"/>
        <end position="59"/>
    </location>
</feature>
<evidence type="ECO:0000256" key="2">
    <source>
        <dbReference type="ARBA" id="ARBA00004116"/>
    </source>
</evidence>
<dbReference type="Proteomes" id="UP000824890">
    <property type="component" value="Unassembled WGS sequence"/>
</dbReference>
<dbReference type="EMBL" id="JAGKQM010000018">
    <property type="protein sequence ID" value="KAH0865583.1"/>
    <property type="molecule type" value="Genomic_DNA"/>
</dbReference>
<dbReference type="EC" id="3.2.1.147" evidence="4"/>
<evidence type="ECO:0000256" key="3">
    <source>
        <dbReference type="ARBA" id="ARBA00010838"/>
    </source>
</evidence>
<dbReference type="InterPro" id="IPR017853">
    <property type="entry name" value="GH"/>
</dbReference>
<dbReference type="PANTHER" id="PTHR10353">
    <property type="entry name" value="GLYCOSYL HYDROLASE"/>
    <property type="match status" value="1"/>
</dbReference>
<evidence type="ECO:0000256" key="5">
    <source>
        <dbReference type="ARBA" id="ARBA00022554"/>
    </source>
</evidence>
<keyword evidence="11" id="KW-1133">Transmembrane helix</keyword>
<gene>
    <name evidence="12" type="ORF">HID58_082794</name>
</gene>
<evidence type="ECO:0000313" key="12">
    <source>
        <dbReference type="EMBL" id="KAH0865583.1"/>
    </source>
</evidence>
<evidence type="ECO:0000256" key="1">
    <source>
        <dbReference type="ARBA" id="ARBA00003014"/>
    </source>
</evidence>
<feature type="compositionally biased region" description="Polar residues" evidence="10">
    <location>
        <begin position="1001"/>
        <end position="1010"/>
    </location>
</feature>
<sequence length="1141" mass="127863">VPLERSKENDLDPSLIYTLSLSHTHRSKEENQSIKRTKRMQAFSLFINVLLIVLAIGYIDAFTRNDFPEDFLFGSATSAYQWEGAVDEDGRTSSVWDTFAHSSNYLGNGDIACDGYHKYKEDVKLMAEMGLEAFRFSISWTRLIPNGRGPINTKGLLFYKNLIKELRTHGIEPHVTLYHYDLPQTFEDEYGGWINRKIIEDFTAFADVCFREFGDDVKLWTTINEANIFAISSYSEGFAPPGHCSPNSFFNCSTGNSSTEPYLAGHNMLLAHASASKLYKLKYKNKQRGTIGFSIYAFGLPIFSEEESELVKGSSDFLGIIHYMTVYVKNSSPTPSLLPSRQNFFTDMGAVTIFMGNSTFFEWDAIPWGLESVLEYIKQSYNNPPIYILENGKPMKHGSTLQDTPRIEYIQAYIGAMLNAIKNGSDTRGYFVWSMIDVYELLSGYMYSYGMYDVNFSDPGLKRSPKLSASWYTGFLNGTVDAGPRAITRLQSNISGSSSYSNAFTRNDFPEDFLFGAATSAYQWEGAVDEDGRTPSVWDTFSHSDNKGNGDIACDGYHKYKEDVKLMAEMGLEAFRLSISWSRLIPNGRGQINPKGLLFYKNLIKELRNHGIEPHVTLYHYDLPQVLEDEYGGWIDRKIIEDFTAFADVCFREFGDDVKLWTTINEANIFAIGAYSEGFLPPGHCSTNEFVNCSTGNSSTEPYLAGHNILLAHASASKLYRLKYKSKQRGSVGLSIYAYGLVPYTDSKEDEIATQRSKDFFYGWLLKPVVLPVFSNEESELVKGSSDFLGIIHYTTVYIANITPAPSVLPSNQEFFTDMGVDTIFIGNSSFFKWDAIPWGFEGVLEYLKQSYNNPPIYILENGLPLEHDSTLQDTPRVEYIQSYIGAMLNAIKNGSDTRGYFFWSVIDLYELLAGYKLSYGLYYVNFSDPGLKRSPKLSASWYTGFLNGTIDVAPQATTQQQSLFPGSSSLPSIPLNNDRDEDGEHLLAQGAIDSIKDPNKSTLGASRGQQAPILSESEASYPRVMSHDELSPFRSVVLDPNLPFLQARADQHHRASTLRDSAQPLRVREGLDLMHQLEVHEVVNEDLLLEDDDDPIPPEPDGSNVGPEGELADAPALVVVPYHDLVGRGGEGEETVVMGI</sequence>
<dbReference type="SUPFAM" id="SSF51445">
    <property type="entry name" value="(Trans)glycosidases"/>
    <property type="match status" value="2"/>
</dbReference>
<accession>A0ABQ7YBK8</accession>
<evidence type="ECO:0000256" key="11">
    <source>
        <dbReference type="SAM" id="Phobius"/>
    </source>
</evidence>
<dbReference type="Pfam" id="PF00232">
    <property type="entry name" value="Glyco_hydro_1"/>
    <property type="match status" value="3"/>
</dbReference>
<dbReference type="PROSITE" id="PS00653">
    <property type="entry name" value="GLYCOSYL_HYDROL_F1_2"/>
    <property type="match status" value="2"/>
</dbReference>
<organism evidence="12 13">
    <name type="scientific">Brassica napus</name>
    <name type="common">Rape</name>
    <dbReference type="NCBI Taxonomy" id="3708"/>
    <lineage>
        <taxon>Eukaryota</taxon>
        <taxon>Viridiplantae</taxon>
        <taxon>Streptophyta</taxon>
        <taxon>Embryophyta</taxon>
        <taxon>Tracheophyta</taxon>
        <taxon>Spermatophyta</taxon>
        <taxon>Magnoliopsida</taxon>
        <taxon>eudicotyledons</taxon>
        <taxon>Gunneridae</taxon>
        <taxon>Pentapetalae</taxon>
        <taxon>rosids</taxon>
        <taxon>malvids</taxon>
        <taxon>Brassicales</taxon>
        <taxon>Brassicaceae</taxon>
        <taxon>Brassiceae</taxon>
        <taxon>Brassica</taxon>
    </lineage>
</organism>
<evidence type="ECO:0000256" key="6">
    <source>
        <dbReference type="ARBA" id="ARBA00022801"/>
    </source>
</evidence>
<evidence type="ECO:0000256" key="9">
    <source>
        <dbReference type="ARBA" id="ARBA00034026"/>
    </source>
</evidence>
<keyword evidence="5" id="KW-0926">Vacuole</keyword>
<comment type="similarity">
    <text evidence="3">Belongs to the glycosyl hydrolase 1 family.</text>
</comment>
<dbReference type="PRINTS" id="PR00131">
    <property type="entry name" value="GLHYDRLASE1"/>
</dbReference>
<evidence type="ECO:0000256" key="4">
    <source>
        <dbReference type="ARBA" id="ARBA00012250"/>
    </source>
</evidence>
<feature type="region of interest" description="Disordered" evidence="10">
    <location>
        <begin position="996"/>
        <end position="1015"/>
    </location>
</feature>
<keyword evidence="13" id="KW-1185">Reference proteome</keyword>
<feature type="non-terminal residue" evidence="12">
    <location>
        <position position="1"/>
    </location>
</feature>
<keyword evidence="11" id="KW-0472">Membrane</keyword>
<comment type="subcellular location">
    <subcellularLocation>
        <location evidence="2">Vacuole</location>
    </subcellularLocation>
</comment>
<protein>
    <recommendedName>
        <fullName evidence="4">thioglucosidase</fullName>
        <ecNumber evidence="4">3.2.1.147</ecNumber>
    </recommendedName>
    <alternativeName>
        <fullName evidence="7">Sinigrinase</fullName>
    </alternativeName>
    <alternativeName>
        <fullName evidence="8">Thioglucosidase</fullName>
    </alternativeName>
</protein>
<comment type="caution">
    <text evidence="12">The sequence shown here is derived from an EMBL/GenBank/DDBJ whole genome shotgun (WGS) entry which is preliminary data.</text>
</comment>
<evidence type="ECO:0000313" key="13">
    <source>
        <dbReference type="Proteomes" id="UP000824890"/>
    </source>
</evidence>
<evidence type="ECO:0000256" key="10">
    <source>
        <dbReference type="SAM" id="MobiDB-lite"/>
    </source>
</evidence>
<dbReference type="InterPro" id="IPR001360">
    <property type="entry name" value="Glyco_hydro_1"/>
</dbReference>
<dbReference type="InterPro" id="IPR033132">
    <property type="entry name" value="GH_1_N_CS"/>
</dbReference>
<comment type="function">
    <text evidence="1">Degradation of glucosinolates (glucose residue linked by a thioglucoside bound to an amino acid derivative) to glucose, sulfate and any of the products: thiocyanates, isothiocyanates, nitriles, epithionitriles or oxazolidine-2-thiones.</text>
</comment>
<evidence type="ECO:0000256" key="7">
    <source>
        <dbReference type="ARBA" id="ARBA00032643"/>
    </source>
</evidence>
<comment type="catalytic activity">
    <reaction evidence="9">
        <text>a thioglucoside + H2O = a sugar + a thiol.</text>
        <dbReference type="EC" id="3.2.1.147"/>
    </reaction>
</comment>
<proteinExistence type="inferred from homology"/>
<feature type="region of interest" description="Disordered" evidence="10">
    <location>
        <begin position="1091"/>
        <end position="1113"/>
    </location>
</feature>
<reference evidence="12 13" key="1">
    <citation type="submission" date="2021-05" db="EMBL/GenBank/DDBJ databases">
        <title>Genome Assembly of Synthetic Allotetraploid Brassica napus Reveals Homoeologous Exchanges between Subgenomes.</title>
        <authorList>
            <person name="Davis J.T."/>
        </authorList>
    </citation>
    <scope>NUCLEOTIDE SEQUENCE [LARGE SCALE GENOMIC DNA]</scope>
    <source>
        <strain evidence="13">cv. Da-Ae</strain>
        <tissue evidence="12">Seedling</tissue>
    </source>
</reference>
<keyword evidence="6" id="KW-0378">Hydrolase</keyword>
<name>A0ABQ7YBK8_BRANA</name>
<dbReference type="Gene3D" id="3.20.20.80">
    <property type="entry name" value="Glycosidases"/>
    <property type="match status" value="3"/>
</dbReference>
<dbReference type="PANTHER" id="PTHR10353:SF223">
    <property type="entry name" value="THIOGLUCOSIDASE"/>
    <property type="match status" value="1"/>
</dbReference>